<dbReference type="Gene3D" id="3.40.50.620">
    <property type="entry name" value="HUPs"/>
    <property type="match status" value="2"/>
</dbReference>
<name>A0ABW4X2T9_9BACT</name>
<comment type="caution">
    <text evidence="3">The sequence shown here is derived from an EMBL/GenBank/DDBJ whole genome shotgun (WGS) entry which is preliminary data.</text>
</comment>
<accession>A0ABW4X2T9</accession>
<evidence type="ECO:0000256" key="1">
    <source>
        <dbReference type="ARBA" id="ARBA00008791"/>
    </source>
</evidence>
<feature type="domain" description="UspA" evidence="2">
    <location>
        <begin position="2"/>
        <end position="153"/>
    </location>
</feature>
<dbReference type="CDD" id="cd00293">
    <property type="entry name" value="USP-like"/>
    <property type="match status" value="1"/>
</dbReference>
<keyword evidence="4" id="KW-1185">Reference proteome</keyword>
<proteinExistence type="inferred from homology"/>
<dbReference type="InterPro" id="IPR006016">
    <property type="entry name" value="UspA"/>
</dbReference>
<comment type="similarity">
    <text evidence="1">Belongs to the universal stress protein A family.</text>
</comment>
<sequence length="306" mass="33647">MNTILVPIDFSQNAECNFVYGLELAKAVKARLVLLHVFYPIMSPPAAYDATDVIYALEKGKAKELELFARQTTEAMSSDNNDQKNTTTTSEIQITYVAKLGVADEQIIKVAKDYNTDLVVMGMQGGGAVCQTLLGSTTISVIQSSTVPVLVLPKGSLFKGYKATVFATNLCKVTDGAVLDILQNLIQPFDTILSVLHLYKNEKQQAVLDTQEAIELISEHFTKLDYKVYIQHAEDVAAGILDYIQKQKADLVALVPQKHTFFERLLDKSITGRITALPVVPVLALPNKVLQKANQQQEVLTEDTAV</sequence>
<dbReference type="PANTHER" id="PTHR46268">
    <property type="entry name" value="STRESS RESPONSE PROTEIN NHAX"/>
    <property type="match status" value="1"/>
</dbReference>
<evidence type="ECO:0000313" key="4">
    <source>
        <dbReference type="Proteomes" id="UP001597369"/>
    </source>
</evidence>
<dbReference type="Proteomes" id="UP001597369">
    <property type="component" value="Unassembled WGS sequence"/>
</dbReference>
<dbReference type="Pfam" id="PF00582">
    <property type="entry name" value="Usp"/>
    <property type="match status" value="1"/>
</dbReference>
<dbReference type="InterPro" id="IPR006015">
    <property type="entry name" value="Universal_stress_UspA"/>
</dbReference>
<dbReference type="RefSeq" id="WP_229957759.1">
    <property type="nucleotide sequence ID" value="NZ_JAJJWI010000001.1"/>
</dbReference>
<evidence type="ECO:0000259" key="2">
    <source>
        <dbReference type="Pfam" id="PF00582"/>
    </source>
</evidence>
<organism evidence="3 4">
    <name type="scientific">Pontibacter silvestris</name>
    <dbReference type="NCBI Taxonomy" id="2305183"/>
    <lineage>
        <taxon>Bacteria</taxon>
        <taxon>Pseudomonadati</taxon>
        <taxon>Bacteroidota</taxon>
        <taxon>Cytophagia</taxon>
        <taxon>Cytophagales</taxon>
        <taxon>Hymenobacteraceae</taxon>
        <taxon>Pontibacter</taxon>
    </lineage>
</organism>
<protein>
    <submittedName>
        <fullName evidence="3">Universal stress protein</fullName>
    </submittedName>
</protein>
<gene>
    <name evidence="3" type="ORF">ACFSKU_18470</name>
</gene>
<dbReference type="PRINTS" id="PR01438">
    <property type="entry name" value="UNVRSLSTRESS"/>
</dbReference>
<evidence type="ECO:0000313" key="3">
    <source>
        <dbReference type="EMBL" id="MFD2068881.1"/>
    </source>
</evidence>
<dbReference type="SUPFAM" id="SSF52402">
    <property type="entry name" value="Adenine nucleotide alpha hydrolases-like"/>
    <property type="match status" value="2"/>
</dbReference>
<dbReference type="InterPro" id="IPR014729">
    <property type="entry name" value="Rossmann-like_a/b/a_fold"/>
</dbReference>
<dbReference type="EMBL" id="JBHUHV010000058">
    <property type="protein sequence ID" value="MFD2068881.1"/>
    <property type="molecule type" value="Genomic_DNA"/>
</dbReference>
<reference evidence="4" key="1">
    <citation type="journal article" date="2019" name="Int. J. Syst. Evol. Microbiol.">
        <title>The Global Catalogue of Microorganisms (GCM) 10K type strain sequencing project: providing services to taxonomists for standard genome sequencing and annotation.</title>
        <authorList>
            <consortium name="The Broad Institute Genomics Platform"/>
            <consortium name="The Broad Institute Genome Sequencing Center for Infectious Disease"/>
            <person name="Wu L."/>
            <person name="Ma J."/>
        </authorList>
    </citation>
    <scope>NUCLEOTIDE SEQUENCE [LARGE SCALE GENOMIC DNA]</scope>
    <source>
        <strain evidence="4">JCM 16545</strain>
    </source>
</reference>
<dbReference type="PANTHER" id="PTHR46268:SF6">
    <property type="entry name" value="UNIVERSAL STRESS PROTEIN UP12"/>
    <property type="match status" value="1"/>
</dbReference>